<comment type="caution">
    <text evidence="3">The sequence shown here is derived from an EMBL/GenBank/DDBJ whole genome shotgun (WGS) entry which is preliminary data.</text>
</comment>
<dbReference type="AlphaFoldDB" id="A0AAV0EIU6"/>
<evidence type="ECO:0000256" key="1">
    <source>
        <dbReference type="ARBA" id="ARBA00008455"/>
    </source>
</evidence>
<dbReference type="InterPro" id="IPR000668">
    <property type="entry name" value="Peptidase_C1A_C"/>
</dbReference>
<dbReference type="GO" id="GO:0008234">
    <property type="term" value="F:cysteine-type peptidase activity"/>
    <property type="evidence" value="ECO:0007669"/>
    <property type="project" value="InterPro"/>
</dbReference>
<feature type="domain" description="Peptidase C1A papain C-terminal" evidence="2">
    <location>
        <begin position="17"/>
        <end position="238"/>
    </location>
</feature>
<gene>
    <name evidence="3" type="ORF">CEPIT_LOCUS25094</name>
</gene>
<dbReference type="EMBL" id="CAMAPF010000930">
    <property type="protein sequence ID" value="CAH9123280.1"/>
    <property type="molecule type" value="Genomic_DNA"/>
</dbReference>
<evidence type="ECO:0000313" key="3">
    <source>
        <dbReference type="EMBL" id="CAH9123280.1"/>
    </source>
</evidence>
<dbReference type="GO" id="GO:0006508">
    <property type="term" value="P:proteolysis"/>
    <property type="evidence" value="ECO:0007669"/>
    <property type="project" value="InterPro"/>
</dbReference>
<keyword evidence="4" id="KW-1185">Reference proteome</keyword>
<sequence>MTTTVQLLDSLDVPHGVPQMKLWTEHLPIQIKNQGNTFVCWAYVAAKHYEYVRAIMYPDDPHISFSVQQLIDGVCPSPRKVDKKGGYKWRASSALQWIVDNGLATEADYPMAPYRGCFRQLMSNWKFRASSVKLIPDGDEDEVIRVVAKHPIAACVEVYPSFIKLEKGVYRGPTPEETSKGKHAVAIVGYGRDLTTNEEVFIIENTWGTGWGDGGLGRIKRGQKFGQTPFLTRFSYLCI</sequence>
<protein>
    <recommendedName>
        <fullName evidence="2">Peptidase C1A papain C-terminal domain-containing protein</fullName>
    </recommendedName>
</protein>
<dbReference type="PANTHER" id="PTHR12411">
    <property type="entry name" value="CYSTEINE PROTEASE FAMILY C1-RELATED"/>
    <property type="match status" value="1"/>
</dbReference>
<dbReference type="SMART" id="SM00645">
    <property type="entry name" value="Pept_C1"/>
    <property type="match status" value="1"/>
</dbReference>
<dbReference type="InterPro" id="IPR038765">
    <property type="entry name" value="Papain-like_cys_pep_sf"/>
</dbReference>
<evidence type="ECO:0000259" key="2">
    <source>
        <dbReference type="SMART" id="SM00645"/>
    </source>
</evidence>
<comment type="similarity">
    <text evidence="1">Belongs to the peptidase C1 family.</text>
</comment>
<proteinExistence type="inferred from homology"/>
<reference evidence="3" key="1">
    <citation type="submission" date="2022-07" db="EMBL/GenBank/DDBJ databases">
        <authorList>
            <person name="Macas J."/>
            <person name="Novak P."/>
            <person name="Neumann P."/>
        </authorList>
    </citation>
    <scope>NUCLEOTIDE SEQUENCE</scope>
</reference>
<dbReference type="Gene3D" id="3.90.70.10">
    <property type="entry name" value="Cysteine proteinases"/>
    <property type="match status" value="1"/>
</dbReference>
<dbReference type="Proteomes" id="UP001152523">
    <property type="component" value="Unassembled WGS sequence"/>
</dbReference>
<dbReference type="Pfam" id="PF00112">
    <property type="entry name" value="Peptidase_C1"/>
    <property type="match status" value="1"/>
</dbReference>
<dbReference type="SUPFAM" id="SSF54001">
    <property type="entry name" value="Cysteine proteinases"/>
    <property type="match status" value="1"/>
</dbReference>
<dbReference type="InterPro" id="IPR013128">
    <property type="entry name" value="Peptidase_C1A"/>
</dbReference>
<accession>A0AAV0EIU6</accession>
<name>A0AAV0EIU6_9ASTE</name>
<evidence type="ECO:0000313" key="4">
    <source>
        <dbReference type="Proteomes" id="UP001152523"/>
    </source>
</evidence>
<organism evidence="3 4">
    <name type="scientific">Cuscuta epithymum</name>
    <dbReference type="NCBI Taxonomy" id="186058"/>
    <lineage>
        <taxon>Eukaryota</taxon>
        <taxon>Viridiplantae</taxon>
        <taxon>Streptophyta</taxon>
        <taxon>Embryophyta</taxon>
        <taxon>Tracheophyta</taxon>
        <taxon>Spermatophyta</taxon>
        <taxon>Magnoliopsida</taxon>
        <taxon>eudicotyledons</taxon>
        <taxon>Gunneridae</taxon>
        <taxon>Pentapetalae</taxon>
        <taxon>asterids</taxon>
        <taxon>lamiids</taxon>
        <taxon>Solanales</taxon>
        <taxon>Convolvulaceae</taxon>
        <taxon>Cuscuteae</taxon>
        <taxon>Cuscuta</taxon>
        <taxon>Cuscuta subgen. Cuscuta</taxon>
    </lineage>
</organism>